<feature type="domain" description="OTU" evidence="13">
    <location>
        <begin position="175"/>
        <end position="295"/>
    </location>
</feature>
<feature type="region of interest" description="Disordered" evidence="12">
    <location>
        <begin position="81"/>
        <end position="166"/>
    </location>
</feature>
<reference evidence="16" key="1">
    <citation type="submission" date="2017-03" db="EMBL/GenBank/DDBJ databases">
        <authorList>
            <person name="Sharma R."/>
            <person name="Thines M."/>
        </authorList>
    </citation>
    <scope>NUCLEOTIDE SEQUENCE [LARGE SCALE GENOMIC DNA]</scope>
</reference>
<dbReference type="GO" id="GO:0005829">
    <property type="term" value="C:cytosol"/>
    <property type="evidence" value="ECO:0007669"/>
    <property type="project" value="TreeGrafter"/>
</dbReference>
<dbReference type="GO" id="GO:0036503">
    <property type="term" value="P:ERAD pathway"/>
    <property type="evidence" value="ECO:0007669"/>
    <property type="project" value="TreeGrafter"/>
</dbReference>
<dbReference type="InterPro" id="IPR057766">
    <property type="entry name" value="Znf-C2H2_OTU1-like_C"/>
</dbReference>
<evidence type="ECO:0000256" key="2">
    <source>
        <dbReference type="ARBA" id="ARBA00004496"/>
    </source>
</evidence>
<keyword evidence="9 11" id="KW-0788">Thiol protease</keyword>
<accession>A0A1W5D2M6</accession>
<evidence type="ECO:0000256" key="7">
    <source>
        <dbReference type="ARBA" id="ARBA00022786"/>
    </source>
</evidence>
<keyword evidence="4" id="KW-0645">Protease</keyword>
<evidence type="ECO:0000313" key="17">
    <source>
        <dbReference type="Proteomes" id="UP000324767"/>
    </source>
</evidence>
<evidence type="ECO:0000256" key="10">
    <source>
        <dbReference type="ARBA" id="ARBA00022833"/>
    </source>
</evidence>
<sequence>MKIRIRGPGGQSVISLGETASVGDLQLRISEITSISSFDSKYGYPPKALDLDASPSTMKLTDLGVKLDGEQLIVSQRLGAATQGKISTSQESAKPAVPGDNKATFPTTPQPPSSQISTPSSFSFKDVGEPPPDSTSSEPKLQAKPAGIPPPLALSRKTAATEPPELDLPSHASTLLLRIMPDDNSCLFRAFGSAFFGEMDNMTELRSIIAQNIQANPNVYPQVVLEQKPDDYCRWIQTEDAWGGAIELDILSKHFDIEICSIDVQTLRVDRFNEDRPSRCILVYSGIHYDVIALSPSDPPFRHAYTAPDLDTKIFEADDQLVLERAVDLCRILRERHYFTDTARFSIRCNVCGTNCIGEKGATEHATQTGHYDFGEGG</sequence>
<evidence type="ECO:0000313" key="14">
    <source>
        <dbReference type="EMBL" id="KAA6408791.1"/>
    </source>
</evidence>
<comment type="subcellular location">
    <subcellularLocation>
        <location evidence="2 11">Cytoplasm</location>
    </subcellularLocation>
</comment>
<dbReference type="PANTHER" id="PTHR13312:SF0">
    <property type="entry name" value="UBIQUITIN THIOESTERASE OTU1"/>
    <property type="match status" value="1"/>
</dbReference>
<organism evidence="15 16">
    <name type="scientific">Lasallia pustulata</name>
    <dbReference type="NCBI Taxonomy" id="136370"/>
    <lineage>
        <taxon>Eukaryota</taxon>
        <taxon>Fungi</taxon>
        <taxon>Dikarya</taxon>
        <taxon>Ascomycota</taxon>
        <taxon>Pezizomycotina</taxon>
        <taxon>Lecanoromycetes</taxon>
        <taxon>OSLEUM clade</taxon>
        <taxon>Umbilicariomycetidae</taxon>
        <taxon>Umbilicariales</taxon>
        <taxon>Umbilicariaceae</taxon>
        <taxon>Lasallia</taxon>
    </lineage>
</organism>
<dbReference type="Gene3D" id="3.10.20.90">
    <property type="entry name" value="Phosphatidylinositol 3-kinase Catalytic Subunit, Chain A, domain 1"/>
    <property type="match status" value="1"/>
</dbReference>
<dbReference type="InterPro" id="IPR003323">
    <property type="entry name" value="OTU_dom"/>
</dbReference>
<evidence type="ECO:0000256" key="3">
    <source>
        <dbReference type="ARBA" id="ARBA00022490"/>
    </source>
</evidence>
<reference evidence="15" key="2">
    <citation type="submission" date="2017-03" db="EMBL/GenBank/DDBJ databases">
        <authorList>
            <person name="Afonso C.L."/>
            <person name="Miller P.J."/>
            <person name="Scott M.A."/>
            <person name="Spackman E."/>
            <person name="Goraichik I."/>
            <person name="Dimitrov K.M."/>
            <person name="Suarez D.L."/>
            <person name="Swayne D.E."/>
        </authorList>
    </citation>
    <scope>NUCLEOTIDE SEQUENCE [LARGE SCALE GENOMIC DNA]</scope>
</reference>
<evidence type="ECO:0000256" key="1">
    <source>
        <dbReference type="ARBA" id="ARBA00000707"/>
    </source>
</evidence>
<dbReference type="InterPro" id="IPR038765">
    <property type="entry name" value="Papain-like_cys_pep_sf"/>
</dbReference>
<gene>
    <name evidence="14" type="ORF">FRX48_07134</name>
</gene>
<dbReference type="FunFam" id="3.90.70.80:FF:000016">
    <property type="entry name" value="Putative ubiquitin thioesterase otu1"/>
    <property type="match status" value="1"/>
</dbReference>
<evidence type="ECO:0000256" key="4">
    <source>
        <dbReference type="ARBA" id="ARBA00022670"/>
    </source>
</evidence>
<evidence type="ECO:0000256" key="8">
    <source>
        <dbReference type="ARBA" id="ARBA00022801"/>
    </source>
</evidence>
<evidence type="ECO:0000256" key="12">
    <source>
        <dbReference type="SAM" id="MobiDB-lite"/>
    </source>
</evidence>
<evidence type="ECO:0000259" key="13">
    <source>
        <dbReference type="PROSITE" id="PS50802"/>
    </source>
</evidence>
<dbReference type="Pfam" id="PF02338">
    <property type="entry name" value="OTU"/>
    <property type="match status" value="1"/>
</dbReference>
<evidence type="ECO:0000256" key="5">
    <source>
        <dbReference type="ARBA" id="ARBA00022723"/>
    </source>
</evidence>
<dbReference type="CDD" id="cd17059">
    <property type="entry name" value="Ubl_OTU1"/>
    <property type="match status" value="1"/>
</dbReference>
<evidence type="ECO:0000256" key="6">
    <source>
        <dbReference type="ARBA" id="ARBA00022771"/>
    </source>
</evidence>
<dbReference type="OrthoDB" id="65596at2759"/>
<evidence type="ECO:0000256" key="9">
    <source>
        <dbReference type="ARBA" id="ARBA00022807"/>
    </source>
</evidence>
<dbReference type="Pfam" id="PF24560">
    <property type="entry name" value="zf-C2H2_OTU1_C"/>
    <property type="match status" value="1"/>
</dbReference>
<dbReference type="CDD" id="cd22745">
    <property type="entry name" value="OTU_OTU1"/>
    <property type="match status" value="1"/>
</dbReference>
<dbReference type="GO" id="GO:0030968">
    <property type="term" value="P:endoplasmic reticulum unfolded protein response"/>
    <property type="evidence" value="ECO:0007669"/>
    <property type="project" value="TreeGrafter"/>
</dbReference>
<evidence type="ECO:0000256" key="11">
    <source>
        <dbReference type="RuleBase" id="RU367104"/>
    </source>
</evidence>
<feature type="compositionally biased region" description="Low complexity" evidence="12">
    <location>
        <begin position="113"/>
        <end position="124"/>
    </location>
</feature>
<dbReference type="GO" id="GO:0008270">
    <property type="term" value="F:zinc ion binding"/>
    <property type="evidence" value="ECO:0007669"/>
    <property type="project" value="UniProtKB-KW"/>
</dbReference>
<dbReference type="PROSITE" id="PS50802">
    <property type="entry name" value="OTU"/>
    <property type="match status" value="1"/>
</dbReference>
<dbReference type="EC" id="3.4.19.12" evidence="11"/>
<evidence type="ECO:0000313" key="16">
    <source>
        <dbReference type="Proteomes" id="UP000192927"/>
    </source>
</evidence>
<dbReference type="AlphaFoldDB" id="A0A1W5D2M6"/>
<evidence type="ECO:0000313" key="15">
    <source>
        <dbReference type="EMBL" id="SLM37139.1"/>
    </source>
</evidence>
<dbReference type="EMBL" id="VXIT01000012">
    <property type="protein sequence ID" value="KAA6408791.1"/>
    <property type="molecule type" value="Genomic_DNA"/>
</dbReference>
<dbReference type="SUPFAM" id="SSF54001">
    <property type="entry name" value="Cysteine proteinases"/>
    <property type="match status" value="1"/>
</dbReference>
<keyword evidence="8 11" id="KW-0378">Hydrolase</keyword>
<keyword evidence="3 11" id="KW-0963">Cytoplasm</keyword>
<dbReference type="EMBL" id="FWEW01001418">
    <property type="protein sequence ID" value="SLM37139.1"/>
    <property type="molecule type" value="Genomic_DNA"/>
</dbReference>
<keyword evidence="5" id="KW-0479">Metal-binding</keyword>
<proteinExistence type="predicted"/>
<dbReference type="GO" id="GO:0005634">
    <property type="term" value="C:nucleus"/>
    <property type="evidence" value="ECO:0007669"/>
    <property type="project" value="TreeGrafter"/>
</dbReference>
<dbReference type="GO" id="GO:0016579">
    <property type="term" value="P:protein deubiquitination"/>
    <property type="evidence" value="ECO:0007669"/>
    <property type="project" value="TreeGrafter"/>
</dbReference>
<protein>
    <recommendedName>
        <fullName evidence="11">Ubiquitin thioesterase OTU</fullName>
        <ecNumber evidence="11">3.4.19.12</ecNumber>
    </recommendedName>
</protein>
<dbReference type="PANTHER" id="PTHR13312">
    <property type="entry name" value="HIV-INDUCED PROTEIN-7-LIKE PROTEASE"/>
    <property type="match status" value="1"/>
</dbReference>
<dbReference type="GO" id="GO:0004843">
    <property type="term" value="F:cysteine-type deubiquitinase activity"/>
    <property type="evidence" value="ECO:0007669"/>
    <property type="project" value="UniProtKB-UniRule"/>
</dbReference>
<dbReference type="InterPro" id="IPR048857">
    <property type="entry name" value="OTU1_Ubl"/>
</dbReference>
<reference evidence="14 17" key="3">
    <citation type="submission" date="2019-09" db="EMBL/GenBank/DDBJ databases">
        <title>The hologenome of the rock-dwelling lichen Lasallia pustulata.</title>
        <authorList>
            <person name="Greshake Tzovaras B."/>
            <person name="Segers F."/>
            <person name="Bicker A."/>
            <person name="Dal Grande F."/>
            <person name="Otte J."/>
            <person name="Hankeln T."/>
            <person name="Schmitt I."/>
            <person name="Ebersberger I."/>
        </authorList>
    </citation>
    <scope>NUCLEOTIDE SEQUENCE [LARGE SCALE GENOMIC DNA]</scope>
    <source>
        <strain evidence="14">A1-1</strain>
    </source>
</reference>
<name>A0A1W5D2M6_9LECA</name>
<dbReference type="Proteomes" id="UP000192927">
    <property type="component" value="Unassembled WGS sequence"/>
</dbReference>
<keyword evidence="6" id="KW-0863">Zinc-finger</keyword>
<keyword evidence="10" id="KW-0862">Zinc</keyword>
<dbReference type="Pfam" id="PF21403">
    <property type="entry name" value="OTU1_UBXL"/>
    <property type="match status" value="1"/>
</dbReference>
<comment type="catalytic activity">
    <reaction evidence="1 11">
        <text>Thiol-dependent hydrolysis of ester, thioester, amide, peptide and isopeptide bonds formed by the C-terminal Gly of ubiquitin (a 76-residue protein attached to proteins as an intracellular targeting signal).</text>
        <dbReference type="EC" id="3.4.19.12"/>
    </reaction>
</comment>
<dbReference type="Gene3D" id="3.90.70.80">
    <property type="match status" value="1"/>
</dbReference>
<keyword evidence="16" id="KW-1185">Reference proteome</keyword>
<dbReference type="Proteomes" id="UP000324767">
    <property type="component" value="Unassembled WGS sequence"/>
</dbReference>
<keyword evidence="7 11" id="KW-0833">Ubl conjugation pathway</keyword>
<comment type="function">
    <text evidence="11">Hydrolase that can remove conjugated ubiquitin from proteins and may therefore play an important regulatory role at the level of protein turnover by preventing degradation.</text>
</comment>